<dbReference type="GO" id="GO:0008270">
    <property type="term" value="F:zinc ion binding"/>
    <property type="evidence" value="ECO:0007669"/>
    <property type="project" value="UniProtKB-KW"/>
</dbReference>
<dbReference type="PROSITE" id="PS50865">
    <property type="entry name" value="ZF_MYND_2"/>
    <property type="match status" value="1"/>
</dbReference>
<evidence type="ECO:0000256" key="2">
    <source>
        <dbReference type="ARBA" id="ARBA00022771"/>
    </source>
</evidence>
<dbReference type="SUPFAM" id="SSF144232">
    <property type="entry name" value="HIT/MYND zinc finger-like"/>
    <property type="match status" value="1"/>
</dbReference>
<keyword evidence="1" id="KW-0479">Metal-binding</keyword>
<keyword evidence="7" id="KW-1185">Reference proteome</keyword>
<dbReference type="InterPro" id="IPR002893">
    <property type="entry name" value="Znf_MYND"/>
</dbReference>
<keyword evidence="2 4" id="KW-0863">Zinc-finger</keyword>
<dbReference type="AlphaFoldDB" id="A0AAD8Y2I0"/>
<proteinExistence type="predicted"/>
<evidence type="ECO:0000313" key="7">
    <source>
        <dbReference type="Proteomes" id="UP001224775"/>
    </source>
</evidence>
<gene>
    <name evidence="6" type="ORF">QTG54_011901</name>
</gene>
<evidence type="ECO:0000259" key="5">
    <source>
        <dbReference type="PROSITE" id="PS50865"/>
    </source>
</evidence>
<dbReference type="Gene3D" id="6.10.140.2220">
    <property type="match status" value="1"/>
</dbReference>
<sequence length="723" mass="80945">MVSKKDKKKQRRTGKVKASEQRLVMRDDDWNITKLSPTEVVEAIRSGDKIITRAAARMQTQNEATEIVYREKLYEAGIIDALLHFLSMCEGPFASVDLSINSNQRIFTPCHWVHLLNTMTKINLGKGRFNMQIVNNLGPLIKCMCDTKKRELFESKAQWYGSLDSFVRILGNVMQDADAGGVLLKIDGVFDMLLQCIFIKDCRLDIVKEMKQADYELAPDFDDGGVLNKIAENAQTLIFQMNHEHRGVRGVRSFTNDDGKYFKAMATTPIISSTTNGFCSTTPFVHLIAQKLKKNEKETRGFCLGTLMMLAQATKNEGTTDKEVIINVMNFALNSVGSFEDAMLITMTIFSILQPRTGVFTKVSDTRVAAAISSGLLELCIDLAVRYGEHTDPHPNTEDHMITNLWHLASSAHVTALHKRSFKAINGRRSSIQKALSDLVTGKNMYFPAGDQMDRSSVASTSENTFSIGWENKYPGRNARCSEIIQSVKAALFLSTTSCCQCLKTIRNSAVKRCSNCQRTVYCSRECQVNHWKTGGHKWDCKQMAIANALTVKGDRKKDIEKAYELEGNIIVACNKLVLENITRILVQAKHQKFDILDCIVLVELNHQLPFVKVKLATDSVLKEVDIELERFDCNRSNGNLTCVYKSYVFNGEAEESRHSCHDWAITQLVQTFPASVASHGSWKKAQDEVQDTVSTGSSLLSALLAEVGLGNSNEPARYFNIN</sequence>
<feature type="domain" description="MYND-type" evidence="5">
    <location>
        <begin position="499"/>
        <end position="541"/>
    </location>
</feature>
<evidence type="ECO:0000313" key="6">
    <source>
        <dbReference type="EMBL" id="KAK1737615.1"/>
    </source>
</evidence>
<name>A0AAD8Y2I0_9STRA</name>
<reference evidence="6" key="1">
    <citation type="submission" date="2023-06" db="EMBL/GenBank/DDBJ databases">
        <title>Survivors Of The Sea: Transcriptome response of Skeletonema marinoi to long-term dormancy.</title>
        <authorList>
            <person name="Pinder M.I.M."/>
            <person name="Kourtchenko O."/>
            <person name="Robertson E.K."/>
            <person name="Larsson T."/>
            <person name="Maumus F."/>
            <person name="Osuna-Cruz C.M."/>
            <person name="Vancaester E."/>
            <person name="Stenow R."/>
            <person name="Vandepoele K."/>
            <person name="Ploug H."/>
            <person name="Bruchert V."/>
            <person name="Godhe A."/>
            <person name="Topel M."/>
        </authorList>
    </citation>
    <scope>NUCLEOTIDE SEQUENCE</scope>
    <source>
        <strain evidence="6">R05AC</strain>
    </source>
</reference>
<evidence type="ECO:0000256" key="3">
    <source>
        <dbReference type="ARBA" id="ARBA00022833"/>
    </source>
</evidence>
<protein>
    <recommendedName>
        <fullName evidence="5">MYND-type domain-containing protein</fullName>
    </recommendedName>
</protein>
<dbReference type="PROSITE" id="PS01360">
    <property type="entry name" value="ZF_MYND_1"/>
    <property type="match status" value="1"/>
</dbReference>
<evidence type="ECO:0000256" key="4">
    <source>
        <dbReference type="PROSITE-ProRule" id="PRU00134"/>
    </source>
</evidence>
<dbReference type="Proteomes" id="UP001224775">
    <property type="component" value="Unassembled WGS sequence"/>
</dbReference>
<dbReference type="Pfam" id="PF01753">
    <property type="entry name" value="zf-MYND"/>
    <property type="match status" value="1"/>
</dbReference>
<keyword evidence="3" id="KW-0862">Zinc</keyword>
<comment type="caution">
    <text evidence="6">The sequence shown here is derived from an EMBL/GenBank/DDBJ whole genome shotgun (WGS) entry which is preliminary data.</text>
</comment>
<evidence type="ECO:0000256" key="1">
    <source>
        <dbReference type="ARBA" id="ARBA00022723"/>
    </source>
</evidence>
<dbReference type="EMBL" id="JATAAI010000025">
    <property type="protein sequence ID" value="KAK1737615.1"/>
    <property type="molecule type" value="Genomic_DNA"/>
</dbReference>
<accession>A0AAD8Y2I0</accession>
<organism evidence="6 7">
    <name type="scientific">Skeletonema marinoi</name>
    <dbReference type="NCBI Taxonomy" id="267567"/>
    <lineage>
        <taxon>Eukaryota</taxon>
        <taxon>Sar</taxon>
        <taxon>Stramenopiles</taxon>
        <taxon>Ochrophyta</taxon>
        <taxon>Bacillariophyta</taxon>
        <taxon>Coscinodiscophyceae</taxon>
        <taxon>Thalassiosirophycidae</taxon>
        <taxon>Thalassiosirales</taxon>
        <taxon>Skeletonemataceae</taxon>
        <taxon>Skeletonema</taxon>
        <taxon>Skeletonema marinoi-dohrnii complex</taxon>
    </lineage>
</organism>